<dbReference type="EMBL" id="AP017378">
    <property type="protein sequence ID" value="BBD09449.1"/>
    <property type="molecule type" value="Genomic_DNA"/>
</dbReference>
<dbReference type="Proteomes" id="UP000269883">
    <property type="component" value="Chromosome"/>
</dbReference>
<name>A0A2Z6B1Q1_9BACT</name>
<keyword evidence="2" id="KW-1185">Reference proteome</keyword>
<evidence type="ECO:0000313" key="2">
    <source>
        <dbReference type="Proteomes" id="UP000269883"/>
    </source>
</evidence>
<dbReference type="RefSeq" id="WP_126380411.1">
    <property type="nucleotide sequence ID" value="NZ_AP017378.1"/>
</dbReference>
<dbReference type="KEGG" id="dfl:DFE_2723"/>
<sequence>MIQPIQSGYAPQSIGTDYAVQNRQSPQQAIQHGDSVNLSDSAHLISSFFADLGVEYTPGEGVSLDALEAGLNKSQDKLKSDIGALFIQYGISTTPPVELTSDGEGKIRVKGDHPQKDQIEQLFANRPELANDFRKVSGLSSLVEAGKEYLEFAEAYAKDAYAAVAQYSHLFNNMESESFSMIFGEDEEQAEV</sequence>
<proteinExistence type="predicted"/>
<protein>
    <submittedName>
        <fullName evidence="1">Uncharacterized protein</fullName>
    </submittedName>
</protein>
<dbReference type="OrthoDB" id="5457609at2"/>
<organism evidence="1 2">
    <name type="scientific">Desulfovibrio ferrophilus</name>
    <dbReference type="NCBI Taxonomy" id="241368"/>
    <lineage>
        <taxon>Bacteria</taxon>
        <taxon>Pseudomonadati</taxon>
        <taxon>Thermodesulfobacteriota</taxon>
        <taxon>Desulfovibrionia</taxon>
        <taxon>Desulfovibrionales</taxon>
        <taxon>Desulfovibrionaceae</taxon>
        <taxon>Desulfovibrio</taxon>
    </lineage>
</organism>
<evidence type="ECO:0000313" key="1">
    <source>
        <dbReference type="EMBL" id="BBD09449.1"/>
    </source>
</evidence>
<gene>
    <name evidence="1" type="ORF">DFE_2723</name>
</gene>
<accession>A0A2Z6B1Q1</accession>
<reference evidence="1 2" key="1">
    <citation type="journal article" date="2018" name="Sci. Adv.">
        <title>Multi-heme cytochromes provide a pathway for survival in energy-limited environments.</title>
        <authorList>
            <person name="Deng X."/>
            <person name="Dohmae N."/>
            <person name="Nealson K.H."/>
            <person name="Hashimoto K."/>
            <person name="Okamoto A."/>
        </authorList>
    </citation>
    <scope>NUCLEOTIDE SEQUENCE [LARGE SCALE GENOMIC DNA]</scope>
    <source>
        <strain evidence="1 2">IS5</strain>
    </source>
</reference>
<dbReference type="AlphaFoldDB" id="A0A2Z6B1Q1"/>